<dbReference type="PROSITE" id="PS50294">
    <property type="entry name" value="WD_REPEATS_REGION"/>
    <property type="match status" value="3"/>
</dbReference>
<feature type="compositionally biased region" description="Basic and acidic residues" evidence="4">
    <location>
        <begin position="297"/>
        <end position="313"/>
    </location>
</feature>
<dbReference type="Gene3D" id="3.40.50.10140">
    <property type="entry name" value="Toll/interleukin-1 receptor homology (TIR) domain"/>
    <property type="match status" value="1"/>
</dbReference>
<feature type="domain" description="TIR" evidence="5">
    <location>
        <begin position="2"/>
        <end position="146"/>
    </location>
</feature>
<gene>
    <name evidence="6" type="ORF">CLV67_108268</name>
</gene>
<dbReference type="PANTHER" id="PTHR19848:SF8">
    <property type="entry name" value="F-BOX AND WD REPEAT DOMAIN CONTAINING 7"/>
    <property type="match status" value="1"/>
</dbReference>
<accession>A0A2T0KBC6</accession>
<dbReference type="PANTHER" id="PTHR19848">
    <property type="entry name" value="WD40 REPEAT PROTEIN"/>
    <property type="match status" value="1"/>
</dbReference>
<dbReference type="SMART" id="SM00320">
    <property type="entry name" value="WD40"/>
    <property type="match status" value="13"/>
</dbReference>
<dbReference type="InterPro" id="IPR011047">
    <property type="entry name" value="Quinoprotein_ADH-like_sf"/>
</dbReference>
<dbReference type="RefSeq" id="WP_106321077.1">
    <property type="nucleotide sequence ID" value="NZ_BOMO01000180.1"/>
</dbReference>
<dbReference type="PROSITE" id="PS00678">
    <property type="entry name" value="WD_REPEATS_1"/>
    <property type="match status" value="2"/>
</dbReference>
<feature type="compositionally biased region" description="Low complexity" evidence="4">
    <location>
        <begin position="285"/>
        <end position="296"/>
    </location>
</feature>
<dbReference type="Pfam" id="PF00400">
    <property type="entry name" value="WD40"/>
    <property type="match status" value="7"/>
</dbReference>
<feature type="region of interest" description="Disordered" evidence="4">
    <location>
        <begin position="338"/>
        <end position="367"/>
    </location>
</feature>
<comment type="caution">
    <text evidence="6">The sequence shown here is derived from an EMBL/GenBank/DDBJ whole genome shotgun (WGS) entry which is preliminary data.</text>
</comment>
<dbReference type="InterPro" id="IPR019775">
    <property type="entry name" value="WD40_repeat_CS"/>
</dbReference>
<keyword evidence="1 3" id="KW-0853">WD repeat</keyword>
<dbReference type="InterPro" id="IPR011043">
    <property type="entry name" value="Gal_Oxase/kelch_b-propeller"/>
</dbReference>
<keyword evidence="7" id="KW-1185">Reference proteome</keyword>
<dbReference type="InterPro" id="IPR001680">
    <property type="entry name" value="WD40_rpt"/>
</dbReference>
<organism evidence="6 7">
    <name type="scientific">Actinoplanes italicus</name>
    <dbReference type="NCBI Taxonomy" id="113567"/>
    <lineage>
        <taxon>Bacteria</taxon>
        <taxon>Bacillati</taxon>
        <taxon>Actinomycetota</taxon>
        <taxon>Actinomycetes</taxon>
        <taxon>Micromonosporales</taxon>
        <taxon>Micromonosporaceae</taxon>
        <taxon>Actinoplanes</taxon>
    </lineage>
</organism>
<feature type="compositionally biased region" description="Low complexity" evidence="4">
    <location>
        <begin position="314"/>
        <end position="324"/>
    </location>
</feature>
<evidence type="ECO:0000313" key="6">
    <source>
        <dbReference type="EMBL" id="PRX20470.1"/>
    </source>
</evidence>
<feature type="region of interest" description="Disordered" evidence="4">
    <location>
        <begin position="241"/>
        <end position="324"/>
    </location>
</feature>
<evidence type="ECO:0000313" key="7">
    <source>
        <dbReference type="Proteomes" id="UP000239415"/>
    </source>
</evidence>
<evidence type="ECO:0000256" key="3">
    <source>
        <dbReference type="PROSITE-ProRule" id="PRU00221"/>
    </source>
</evidence>
<dbReference type="InterPro" id="IPR035897">
    <property type="entry name" value="Toll_tir_struct_dom_sf"/>
</dbReference>
<dbReference type="PROSITE" id="PS50082">
    <property type="entry name" value="WD_REPEATS_2"/>
    <property type="match status" value="6"/>
</dbReference>
<dbReference type="Pfam" id="PF13676">
    <property type="entry name" value="TIR_2"/>
    <property type="match status" value="1"/>
</dbReference>
<evidence type="ECO:0000256" key="2">
    <source>
        <dbReference type="ARBA" id="ARBA00022737"/>
    </source>
</evidence>
<dbReference type="CDD" id="cd00200">
    <property type="entry name" value="WD40"/>
    <property type="match status" value="1"/>
</dbReference>
<dbReference type="Gene3D" id="2.130.10.10">
    <property type="entry name" value="YVTN repeat-like/Quinoprotein amine dehydrogenase"/>
    <property type="match status" value="4"/>
</dbReference>
<feature type="repeat" description="WD" evidence="3">
    <location>
        <begin position="885"/>
        <end position="918"/>
    </location>
</feature>
<dbReference type="AlphaFoldDB" id="A0A2T0KBC6"/>
<sequence length="1091" mass="116592">MTFNGFISYSHAADGRLAPAVQRGLHRLAKPWHRRRALWIFRDQTGLAVTPGLWSSIQTALDGSEYFVLLASPEAAQSRWVNREIEHWIATKSANRILPVVTDGEWAWDQEHHDFTEDSTAVPAALRGVFAEEPLFLDLRWARGSEHLSLQHSRFRDAIAQLAAPMHGVSKDELEGEDVRHHRRARRLGSGALATLVVLSFWAVLTSVSSVRNADRATAAAAEALHQQQVAEVQRGSAERFAQEATRQQEVAKEQQALAASAATDAQRSEQSAQEQQWLADRATAEAQRQQRIADQAAKRTRELQRLSERAGERTQQLEQEAQQLEAEARRLTKIAEEKQQEAKEATAEAARQQAKADHQQRIAISRRLTTQAKATIGSDPKTALMLGAAAQELLPDAATRSEVTGVVKMTSYAGTISDVTSAVYGPDGVLAAVGTDGKVSLWNATDRTNPARITTLSDPVAADTPLTFSADGRTLVVVDREGAAVLWDVTDRPHPVRLATVAPDGYVQAVAVSGDGTTLATGDGRGITTLWDMADRSRPQQLATMDAWAPYPVVGLAFSPDGATLIVNKTRFVSAFDLSDPTDPVHLRDMASFSMASMVFDPAGSTLAAGGFAGEVDLYDMARTATSQVTQNRVTPPTMPPEEPDTDPYHRMTDLAGAVNAISYSADGHYLAAGGGQGTAMVWDMTYVEGPRPVITVRANGAINTVSFDPDAETLVTADSSGTATLWNVRPIGTPDPLAALTVQGGRIQAAAFRPDGRSLVAAGPDGTANSWDVTDPARPVQGAVLSIRGAAVRAVAFSPDGRTAATVGRQDGQLMLTDTARPDQPVALPGRIEAVAGTNAMVFSPDGRTLAVVAGPTRLLLWNVADRTRPVLLATLSGVTFGTAVAFSPDGHTLATGGGERGLTLWDMTDRTTPVRLGTLTGHNGAVATVAFSPDGHTVVSGGADTLAMLWDITDRARPLRLATLTGHNGAVTTMAFSPDGRTLVTGDRDFEVFLWDTANPAGPIRLASMRGLGGKAQAVLFKDDGRTLAVAAQSDSQRATVTLWNYAKLNKLRADPAAYACAITGRGLGAEEWARYIPEVPYRRTCTG</sequence>
<dbReference type="SUPFAM" id="SSF52200">
    <property type="entry name" value="Toll/Interleukin receptor TIR domain"/>
    <property type="match status" value="1"/>
</dbReference>
<feature type="repeat" description="WD" evidence="3">
    <location>
        <begin position="697"/>
        <end position="731"/>
    </location>
</feature>
<evidence type="ECO:0000256" key="1">
    <source>
        <dbReference type="ARBA" id="ARBA00022574"/>
    </source>
</evidence>
<dbReference type="GO" id="GO:0007165">
    <property type="term" value="P:signal transduction"/>
    <property type="evidence" value="ECO:0007669"/>
    <property type="project" value="InterPro"/>
</dbReference>
<feature type="repeat" description="WD" evidence="3">
    <location>
        <begin position="967"/>
        <end position="999"/>
    </location>
</feature>
<dbReference type="SMART" id="SM00255">
    <property type="entry name" value="TIR"/>
    <property type="match status" value="1"/>
</dbReference>
<reference evidence="6 7" key="1">
    <citation type="submission" date="2018-03" db="EMBL/GenBank/DDBJ databases">
        <title>Genomic Encyclopedia of Archaeal and Bacterial Type Strains, Phase II (KMG-II): from individual species to whole genera.</title>
        <authorList>
            <person name="Goeker M."/>
        </authorList>
    </citation>
    <scope>NUCLEOTIDE SEQUENCE [LARGE SCALE GENOMIC DNA]</scope>
    <source>
        <strain evidence="6 7">DSM 43146</strain>
    </source>
</reference>
<evidence type="ECO:0000256" key="4">
    <source>
        <dbReference type="SAM" id="MobiDB-lite"/>
    </source>
</evidence>
<feature type="repeat" description="WD" evidence="3">
    <location>
        <begin position="653"/>
        <end position="686"/>
    </location>
</feature>
<dbReference type="SUPFAM" id="SSF50965">
    <property type="entry name" value="Galactose oxidase, central domain"/>
    <property type="match status" value="1"/>
</dbReference>
<dbReference type="InterPro" id="IPR015943">
    <property type="entry name" value="WD40/YVTN_repeat-like_dom_sf"/>
</dbReference>
<proteinExistence type="predicted"/>
<protein>
    <submittedName>
        <fullName evidence="6">WD40 repeat protein</fullName>
    </submittedName>
</protein>
<keyword evidence="2" id="KW-0677">Repeat</keyword>
<feature type="compositionally biased region" description="Basic and acidic residues" evidence="4">
    <location>
        <begin position="338"/>
        <end position="347"/>
    </location>
</feature>
<dbReference type="EMBL" id="PVMZ01000008">
    <property type="protein sequence ID" value="PRX20470.1"/>
    <property type="molecule type" value="Genomic_DNA"/>
</dbReference>
<feature type="compositionally biased region" description="Low complexity" evidence="4">
    <location>
        <begin position="254"/>
        <end position="277"/>
    </location>
</feature>
<dbReference type="Proteomes" id="UP000239415">
    <property type="component" value="Unassembled WGS sequence"/>
</dbReference>
<evidence type="ECO:0000259" key="5">
    <source>
        <dbReference type="SMART" id="SM00255"/>
    </source>
</evidence>
<feature type="repeat" description="WD" evidence="3">
    <location>
        <begin position="742"/>
        <end position="775"/>
    </location>
</feature>
<feature type="repeat" description="WD" evidence="3">
    <location>
        <begin position="922"/>
        <end position="963"/>
    </location>
</feature>
<dbReference type="InterPro" id="IPR000157">
    <property type="entry name" value="TIR_dom"/>
</dbReference>
<name>A0A2T0KBC6_9ACTN</name>
<dbReference type="SUPFAM" id="SSF50998">
    <property type="entry name" value="Quinoprotein alcohol dehydrogenase-like"/>
    <property type="match status" value="1"/>
</dbReference>